<dbReference type="Proteomes" id="UP001611415">
    <property type="component" value="Unassembled WGS sequence"/>
</dbReference>
<dbReference type="SUPFAM" id="SSF143120">
    <property type="entry name" value="YefM-like"/>
    <property type="match status" value="1"/>
</dbReference>
<name>A0ABW7WY03_9NOCA</name>
<comment type="function">
    <text evidence="2">Antitoxin component of a type II toxin-antitoxin (TA) system.</text>
</comment>
<dbReference type="Gene3D" id="6.10.250.330">
    <property type="match status" value="1"/>
</dbReference>
<comment type="caution">
    <text evidence="4">The sequence shown here is derived from an EMBL/GenBank/DDBJ whole genome shotgun (WGS) entry which is preliminary data.</text>
</comment>
<comment type="similarity">
    <text evidence="1 2">Belongs to the phD/YefM antitoxin family.</text>
</comment>
<dbReference type="EMBL" id="JBIRYO010000005">
    <property type="protein sequence ID" value="MFI2473733.1"/>
    <property type="molecule type" value="Genomic_DNA"/>
</dbReference>
<keyword evidence="5" id="KW-1185">Reference proteome</keyword>
<evidence type="ECO:0000256" key="3">
    <source>
        <dbReference type="SAM" id="MobiDB-lite"/>
    </source>
</evidence>
<dbReference type="RefSeq" id="WP_397092410.1">
    <property type="nucleotide sequence ID" value="NZ_JBEYCD010000008.1"/>
</dbReference>
<evidence type="ECO:0000313" key="4">
    <source>
        <dbReference type="EMBL" id="MFI2473733.1"/>
    </source>
</evidence>
<evidence type="ECO:0000313" key="5">
    <source>
        <dbReference type="Proteomes" id="UP001611415"/>
    </source>
</evidence>
<dbReference type="PANTHER" id="PTHR33713">
    <property type="entry name" value="ANTITOXIN YAFN-RELATED"/>
    <property type="match status" value="1"/>
</dbReference>
<dbReference type="Pfam" id="PF02604">
    <property type="entry name" value="PhdYeFM_antitox"/>
    <property type="match status" value="1"/>
</dbReference>
<evidence type="ECO:0000256" key="2">
    <source>
        <dbReference type="RuleBase" id="RU362080"/>
    </source>
</evidence>
<proteinExistence type="inferred from homology"/>
<reference evidence="4 5" key="1">
    <citation type="submission" date="2024-10" db="EMBL/GenBank/DDBJ databases">
        <title>The Natural Products Discovery Center: Release of the First 8490 Sequenced Strains for Exploring Actinobacteria Biosynthetic Diversity.</title>
        <authorList>
            <person name="Kalkreuter E."/>
            <person name="Kautsar S.A."/>
            <person name="Yang D."/>
            <person name="Bader C.D."/>
            <person name="Teijaro C.N."/>
            <person name="Fluegel L."/>
            <person name="Davis C.M."/>
            <person name="Simpson J.R."/>
            <person name="Lauterbach L."/>
            <person name="Steele A.D."/>
            <person name="Gui C."/>
            <person name="Meng S."/>
            <person name="Li G."/>
            <person name="Viehrig K."/>
            <person name="Ye F."/>
            <person name="Su P."/>
            <person name="Kiefer A.F."/>
            <person name="Nichols A."/>
            <person name="Cepeda A.J."/>
            <person name="Yan W."/>
            <person name="Fan B."/>
            <person name="Jiang Y."/>
            <person name="Adhikari A."/>
            <person name="Zheng C.-J."/>
            <person name="Schuster L."/>
            <person name="Cowan T.M."/>
            <person name="Smanski M.J."/>
            <person name="Chevrette M.G."/>
            <person name="De Carvalho L.P.S."/>
            <person name="Shen B."/>
        </authorList>
    </citation>
    <scope>NUCLEOTIDE SEQUENCE [LARGE SCALE GENOMIC DNA]</scope>
    <source>
        <strain evidence="4 5">NPDC019275</strain>
    </source>
</reference>
<dbReference type="PANTHER" id="PTHR33713:SF6">
    <property type="entry name" value="ANTITOXIN YEFM"/>
    <property type="match status" value="1"/>
</dbReference>
<dbReference type="InterPro" id="IPR036165">
    <property type="entry name" value="YefM-like_sf"/>
</dbReference>
<feature type="compositionally biased region" description="Low complexity" evidence="3">
    <location>
        <begin position="101"/>
        <end position="117"/>
    </location>
</feature>
<dbReference type="InterPro" id="IPR051405">
    <property type="entry name" value="phD/YefM_antitoxin"/>
</dbReference>
<evidence type="ECO:0000256" key="1">
    <source>
        <dbReference type="ARBA" id="ARBA00009981"/>
    </source>
</evidence>
<accession>A0ABW7WY03</accession>
<dbReference type="Gene3D" id="3.40.1620.10">
    <property type="entry name" value="YefM-like domain"/>
    <property type="match status" value="1"/>
</dbReference>
<organism evidence="4 5">
    <name type="scientific">Nocardia xishanensis</name>
    <dbReference type="NCBI Taxonomy" id="238964"/>
    <lineage>
        <taxon>Bacteria</taxon>
        <taxon>Bacillati</taxon>
        <taxon>Actinomycetota</taxon>
        <taxon>Actinomycetes</taxon>
        <taxon>Mycobacteriales</taxon>
        <taxon>Nocardiaceae</taxon>
        <taxon>Nocardia</taxon>
    </lineage>
</organism>
<gene>
    <name evidence="4" type="ORF">ACH49W_10195</name>
</gene>
<dbReference type="InterPro" id="IPR006442">
    <property type="entry name" value="Antitoxin_Phd/YefM"/>
</dbReference>
<sequence length="124" mass="13452">MRPMSITEARANLAAVLDSATEDLEEVVITRAGHEPAVVISLREYEALKETAYLLGTPANARHLERSIAEHRGGEAVPRELIEVDEEEPARKPVKAKKVAKAASRAARLRSTTATRTGRAKAGE</sequence>
<feature type="region of interest" description="Disordered" evidence="3">
    <location>
        <begin position="93"/>
        <end position="124"/>
    </location>
</feature>
<dbReference type="NCBIfam" id="TIGR01552">
    <property type="entry name" value="phd_fam"/>
    <property type="match status" value="1"/>
</dbReference>
<protein>
    <recommendedName>
        <fullName evidence="2">Antitoxin</fullName>
    </recommendedName>
</protein>